<comment type="caution">
    <text evidence="1">The sequence shown here is derived from an EMBL/GenBank/DDBJ whole genome shotgun (WGS) entry which is preliminary data.</text>
</comment>
<sequence>MPPVRCNFASALYDRMVPLAVGEVQPAGLSVNFIDVHHPRDIFDRMIANQEFDASELSSSEYITRHVAGDSTFIALPVFPSRVFRHSFIVVNKDRIKEPKDLNGKRIGVQLYTMTAAVFIRGLLQHEYGVDISSIEWVEGKMEGPGSHGKPSALKPLKPIKITQNTNPTKSLSDLLESGEIDATIGADIPACLGKAPHIDRLFPDFKKVEMDYYKRTGIFPIMHLVAMRRDYYEQNKFAASALYNALNESKELARKRMESTGALRYMLPWLPQELDEIHDVFGEDCWPYGIEENRKTLEALVQCLYDQSMIEKKVPIEELFAPVRKINFRIG</sequence>
<gene>
    <name evidence="1" type="ORF">AYO21_09022</name>
</gene>
<dbReference type="SUPFAM" id="SSF53850">
    <property type="entry name" value="Periplasmic binding protein-like II"/>
    <property type="match status" value="1"/>
</dbReference>
<reference evidence="1 2" key="1">
    <citation type="submission" date="2016-03" db="EMBL/GenBank/DDBJ databases">
        <title>Draft genome sequence of the Fonsecaea monophora CBS 269.37.</title>
        <authorList>
            <person name="Bombassaro A."/>
            <person name="Vinicius W.A."/>
            <person name="De Hoog S."/>
            <person name="Sun J."/>
            <person name="Souza E.M."/>
            <person name="Raittz R.T."/>
            <person name="Costa F."/>
            <person name="Leao A.C."/>
            <person name="Tadra-Sfeir M.Z."/>
            <person name="Baura V."/>
            <person name="Balsanelli E."/>
            <person name="Pedrosa F.O."/>
            <person name="Moreno L.F."/>
            <person name="Steffens M.B."/>
            <person name="Xi L."/>
            <person name="Bocca A.L."/>
            <person name="Felipe M.S."/>
            <person name="Teixeira M."/>
            <person name="Telles Filho F.Q."/>
            <person name="Azevedo C.M."/>
            <person name="Gomes R."/>
            <person name="Vicente V.A."/>
        </authorList>
    </citation>
    <scope>NUCLEOTIDE SEQUENCE [LARGE SCALE GENOMIC DNA]</scope>
    <source>
        <strain evidence="1 2">CBS 269.37</strain>
    </source>
</reference>
<dbReference type="Gene3D" id="3.40.190.10">
    <property type="entry name" value="Periplasmic binding protein-like II"/>
    <property type="match status" value="1"/>
</dbReference>
<dbReference type="AlphaFoldDB" id="A0A177F0K9"/>
<accession>A0A177F0K9</accession>
<protein>
    <recommendedName>
        <fullName evidence="3">SsuA/THI5-like domain-containing protein</fullName>
    </recommendedName>
</protein>
<organism evidence="1 2">
    <name type="scientific">Fonsecaea monophora</name>
    <dbReference type="NCBI Taxonomy" id="254056"/>
    <lineage>
        <taxon>Eukaryota</taxon>
        <taxon>Fungi</taxon>
        <taxon>Dikarya</taxon>
        <taxon>Ascomycota</taxon>
        <taxon>Pezizomycotina</taxon>
        <taxon>Eurotiomycetes</taxon>
        <taxon>Chaetothyriomycetidae</taxon>
        <taxon>Chaetothyriales</taxon>
        <taxon>Herpotrichiellaceae</taxon>
        <taxon>Fonsecaea</taxon>
    </lineage>
</organism>
<name>A0A177F0K9_9EURO</name>
<evidence type="ECO:0008006" key="3">
    <source>
        <dbReference type="Google" id="ProtNLM"/>
    </source>
</evidence>
<dbReference type="RefSeq" id="XP_022508701.1">
    <property type="nucleotide sequence ID" value="XM_022658960.1"/>
</dbReference>
<proteinExistence type="predicted"/>
<dbReference type="EMBL" id="LVKK01000084">
    <property type="protein sequence ID" value="OAG36749.1"/>
    <property type="molecule type" value="Genomic_DNA"/>
</dbReference>
<evidence type="ECO:0000313" key="2">
    <source>
        <dbReference type="Proteomes" id="UP000077002"/>
    </source>
</evidence>
<dbReference type="GeneID" id="34604160"/>
<keyword evidence="2" id="KW-1185">Reference proteome</keyword>
<dbReference type="OrthoDB" id="2093528at2759"/>
<dbReference type="Proteomes" id="UP000077002">
    <property type="component" value="Unassembled WGS sequence"/>
</dbReference>
<evidence type="ECO:0000313" key="1">
    <source>
        <dbReference type="EMBL" id="OAG36749.1"/>
    </source>
</evidence>